<gene>
    <name evidence="2" type="ORF">JYZ213_LOCUS5940</name>
</gene>
<accession>A0A813TUG5</accession>
<sequence length="578" mass="68154">MNFNLLPNEILLIFFEYLNGNDLLRTFYGLNARINALLYKQYRCYFFKFSFLSKRNFDLLCQQHIPMITDRILALHLSDSESTPGQINLFFSYIPSLRQFTHLHSLSLHRLHSKEILLKIAIGLPHLVQLTHLKLNCCCMSNYNETDLELLTNNIWNLPNLTHCYFNVRKNWQRSFIISPKISSSLKYLFIDTEELNLNSINRLFQHTPNLKYFQGRIFSFDGDDDYIRSSFSSLTNVNILIAAHPSKIISFLRNIPNLHHLDITIAGSRLIDGYQWENLIRNYLPKLREFRLSMKSYSAIIRSITEEKIDELMNSFRSSFWIDERRWFVQCIVDEHCIRFETVSNAFHSIDDKLPSVFKSTDSQNNIKRFYTTMCGISDVELLDQLIPSKIYFSKLYSLSVKCPINDQYWTMIPNLYKVSSLTLDFSTDFPKSELQVFLNRMPHLRTLTIHQDASLPLPMSLFDCTFPSIRYFDLENCKHYFDEEDCIILTRSSLTSHCERLDIPVRNRQSIMILVKNMINLCALRASLPDEKIFGYMPSRICNNDEDIQWLIDRLESTCAISRHPFCVNHIRIWIK</sequence>
<dbReference type="SUPFAM" id="SSF52047">
    <property type="entry name" value="RNI-like"/>
    <property type="match status" value="1"/>
</dbReference>
<dbReference type="EMBL" id="CAJNOG010000036">
    <property type="protein sequence ID" value="CAF0814129.1"/>
    <property type="molecule type" value="Genomic_DNA"/>
</dbReference>
<dbReference type="AlphaFoldDB" id="A0A813TUG5"/>
<dbReference type="PROSITE" id="PS50181">
    <property type="entry name" value="FBOX"/>
    <property type="match status" value="1"/>
</dbReference>
<evidence type="ECO:0000313" key="3">
    <source>
        <dbReference type="Proteomes" id="UP000663845"/>
    </source>
</evidence>
<feature type="domain" description="F-box" evidence="1">
    <location>
        <begin position="1"/>
        <end position="49"/>
    </location>
</feature>
<comment type="caution">
    <text evidence="2">The sequence shown here is derived from an EMBL/GenBank/DDBJ whole genome shotgun (WGS) entry which is preliminary data.</text>
</comment>
<dbReference type="InterPro" id="IPR032675">
    <property type="entry name" value="LRR_dom_sf"/>
</dbReference>
<dbReference type="InterPro" id="IPR001810">
    <property type="entry name" value="F-box_dom"/>
</dbReference>
<dbReference type="Proteomes" id="UP000663845">
    <property type="component" value="Unassembled WGS sequence"/>
</dbReference>
<evidence type="ECO:0000259" key="1">
    <source>
        <dbReference type="PROSITE" id="PS50181"/>
    </source>
</evidence>
<dbReference type="Gene3D" id="3.80.10.10">
    <property type="entry name" value="Ribonuclease Inhibitor"/>
    <property type="match status" value="1"/>
</dbReference>
<proteinExistence type="predicted"/>
<organism evidence="2 3">
    <name type="scientific">Adineta steineri</name>
    <dbReference type="NCBI Taxonomy" id="433720"/>
    <lineage>
        <taxon>Eukaryota</taxon>
        <taxon>Metazoa</taxon>
        <taxon>Spiralia</taxon>
        <taxon>Gnathifera</taxon>
        <taxon>Rotifera</taxon>
        <taxon>Eurotatoria</taxon>
        <taxon>Bdelloidea</taxon>
        <taxon>Adinetida</taxon>
        <taxon>Adinetidae</taxon>
        <taxon>Adineta</taxon>
    </lineage>
</organism>
<reference evidence="2" key="1">
    <citation type="submission" date="2021-02" db="EMBL/GenBank/DDBJ databases">
        <authorList>
            <person name="Nowell W R."/>
        </authorList>
    </citation>
    <scope>NUCLEOTIDE SEQUENCE</scope>
</reference>
<evidence type="ECO:0000313" key="2">
    <source>
        <dbReference type="EMBL" id="CAF0814129.1"/>
    </source>
</evidence>
<protein>
    <recommendedName>
        <fullName evidence="1">F-box domain-containing protein</fullName>
    </recommendedName>
</protein>
<name>A0A813TUG5_9BILA</name>